<dbReference type="Proteomes" id="UP000093111">
    <property type="component" value="Unassembled WGS sequence"/>
</dbReference>
<evidence type="ECO:0000313" key="1">
    <source>
        <dbReference type="EMBL" id="OBZ95529.1"/>
    </source>
</evidence>
<organism evidence="1 2">
    <name type="scientific">Pararhizobium polonicum</name>
    <dbReference type="NCBI Taxonomy" id="1612624"/>
    <lineage>
        <taxon>Bacteria</taxon>
        <taxon>Pseudomonadati</taxon>
        <taxon>Pseudomonadota</taxon>
        <taxon>Alphaproteobacteria</taxon>
        <taxon>Hyphomicrobiales</taxon>
        <taxon>Rhizobiaceae</taxon>
        <taxon>Rhizobium/Agrobacterium group</taxon>
        <taxon>Pararhizobium</taxon>
    </lineage>
</organism>
<protein>
    <submittedName>
        <fullName evidence="1">Uncharacterized protein</fullName>
    </submittedName>
</protein>
<dbReference type="STRING" id="1612624.ADU59_08930"/>
<accession>A0A1C7P2R2</accession>
<name>A0A1C7P2R2_9HYPH</name>
<dbReference type="PATRIC" id="fig|1612624.7.peg.3322"/>
<comment type="caution">
    <text evidence="1">The sequence shown here is derived from an EMBL/GenBank/DDBJ whole genome shotgun (WGS) entry which is preliminary data.</text>
</comment>
<proteinExistence type="predicted"/>
<dbReference type="AlphaFoldDB" id="A0A1C7P2R2"/>
<dbReference type="EMBL" id="LGLV01000006">
    <property type="protein sequence ID" value="OBZ95529.1"/>
    <property type="molecule type" value="Genomic_DNA"/>
</dbReference>
<reference evidence="1 2" key="1">
    <citation type="journal article" date="2016" name="Syst. Appl. Microbiol.">
        <title>Pararhizobium polonicum sp. nov. isolated from tumors on stone fruit rootstocks.</title>
        <authorList>
            <person name="Pulawska J."/>
            <person name="Kuzmanovic N."/>
            <person name="Willems A."/>
            <person name="Pothier J.F."/>
        </authorList>
    </citation>
    <scope>NUCLEOTIDE SEQUENCE [LARGE SCALE GENOMIC DNA]</scope>
    <source>
        <strain evidence="1 2">F5.1</strain>
    </source>
</reference>
<evidence type="ECO:0000313" key="2">
    <source>
        <dbReference type="Proteomes" id="UP000093111"/>
    </source>
</evidence>
<gene>
    <name evidence="1" type="ORF">ADU59_08930</name>
</gene>
<sequence length="209" mass="22993">MMGFRVFLLAATIFGIASPVVSYAQTRSAREEAQTLDFHLRRWGHNSALSALLTLFAETDHAMSDVYVPNIKWSGLRDDEKALSRDGLTLVRKGTVSLELAPEGAAEVALLSDSAGKAQEIAIRLRGHGGGTESILQQELGPRGRARTIRHPCYDEEAPRKYVDNAFLSISMTGEATLYAESIYDEGLIIVVKDKPTAEQMECKRRLSP</sequence>
<keyword evidence="2" id="KW-1185">Reference proteome</keyword>